<feature type="non-terminal residue" evidence="2">
    <location>
        <position position="1"/>
    </location>
</feature>
<feature type="region of interest" description="Disordered" evidence="1">
    <location>
        <begin position="88"/>
        <end position="143"/>
    </location>
</feature>
<evidence type="ECO:0000313" key="2">
    <source>
        <dbReference type="EMBL" id="CAA9367897.1"/>
    </source>
</evidence>
<feature type="compositionally biased region" description="Basic and acidic residues" evidence="1">
    <location>
        <begin position="125"/>
        <end position="143"/>
    </location>
</feature>
<feature type="region of interest" description="Disordered" evidence="1">
    <location>
        <begin position="1"/>
        <end position="76"/>
    </location>
</feature>
<proteinExistence type="predicted"/>
<dbReference type="EMBL" id="CADCUK010000060">
    <property type="protein sequence ID" value="CAA9367897.1"/>
    <property type="molecule type" value="Genomic_DNA"/>
</dbReference>
<organism evidence="2">
    <name type="scientific">uncultured Nocardioidaceae bacterium</name>
    <dbReference type="NCBI Taxonomy" id="253824"/>
    <lineage>
        <taxon>Bacteria</taxon>
        <taxon>Bacillati</taxon>
        <taxon>Actinomycetota</taxon>
        <taxon>Actinomycetes</taxon>
        <taxon>Propionibacteriales</taxon>
        <taxon>Nocardioidaceae</taxon>
        <taxon>environmental samples</taxon>
    </lineage>
</organism>
<feature type="compositionally biased region" description="Basic residues" evidence="1">
    <location>
        <begin position="55"/>
        <end position="76"/>
    </location>
</feature>
<sequence length="143" mass="15849">ELDGPDVLVAHSHGRLLHDGRGRADREHALRRDREPPAVVRDLHPHGHGPDRARGLRPLHGNRRRRPRLGCPRHPRAGRCIRAAHVLQVDQGPAGERGRGGPAQGAARRAADPVAGRAHPRRQRLRDDPARPAHRAEDRQLAV</sequence>
<reference evidence="2" key="1">
    <citation type="submission" date="2020-02" db="EMBL/GenBank/DDBJ databases">
        <authorList>
            <person name="Meier V. D."/>
        </authorList>
    </citation>
    <scope>NUCLEOTIDE SEQUENCE</scope>
    <source>
        <strain evidence="2">AVDCRST_MAG47</strain>
    </source>
</reference>
<accession>A0A6J4MYI5</accession>
<dbReference type="AlphaFoldDB" id="A0A6J4MYI5"/>
<evidence type="ECO:0000256" key="1">
    <source>
        <dbReference type="SAM" id="MobiDB-lite"/>
    </source>
</evidence>
<protein>
    <submittedName>
        <fullName evidence="2">Uncharacterized protein</fullName>
    </submittedName>
</protein>
<feature type="compositionally biased region" description="Basic and acidic residues" evidence="1">
    <location>
        <begin position="16"/>
        <end position="54"/>
    </location>
</feature>
<gene>
    <name evidence="2" type="ORF">AVDCRST_MAG47-798</name>
</gene>
<feature type="non-terminal residue" evidence="2">
    <location>
        <position position="143"/>
    </location>
</feature>
<feature type="compositionally biased region" description="Low complexity" evidence="1">
    <location>
        <begin position="104"/>
        <end position="117"/>
    </location>
</feature>
<name>A0A6J4MYI5_9ACTN</name>